<dbReference type="Gene3D" id="1.10.340.70">
    <property type="match status" value="1"/>
</dbReference>
<feature type="domain" description="Integrase catalytic" evidence="6">
    <location>
        <begin position="238"/>
        <end position="397"/>
    </location>
</feature>
<dbReference type="PANTHER" id="PTHR37984">
    <property type="entry name" value="PROTEIN CBG26694"/>
    <property type="match status" value="1"/>
</dbReference>
<dbReference type="PROSITE" id="PS50016">
    <property type="entry name" value="ZF_PHD_2"/>
    <property type="match status" value="1"/>
</dbReference>
<dbReference type="Gene3D" id="3.30.40.10">
    <property type="entry name" value="Zinc/RING finger domain, C3HC4 (zinc finger)"/>
    <property type="match status" value="1"/>
</dbReference>
<dbReference type="InterPro" id="IPR041588">
    <property type="entry name" value="Integrase_H2C2"/>
</dbReference>
<evidence type="ECO:0000256" key="4">
    <source>
        <dbReference type="PROSITE-ProRule" id="PRU00146"/>
    </source>
</evidence>
<accession>A0A8B6EJ09</accession>
<protein>
    <recommendedName>
        <fullName evidence="9">Integrase catalytic domain-containing protein</fullName>
    </recommendedName>
</protein>
<reference evidence="7" key="1">
    <citation type="submission" date="2018-11" db="EMBL/GenBank/DDBJ databases">
        <authorList>
            <person name="Alioto T."/>
            <person name="Alioto T."/>
        </authorList>
    </citation>
    <scope>NUCLEOTIDE SEQUENCE</scope>
</reference>
<evidence type="ECO:0000313" key="8">
    <source>
        <dbReference type="Proteomes" id="UP000596742"/>
    </source>
</evidence>
<dbReference type="SUPFAM" id="SSF53098">
    <property type="entry name" value="Ribonuclease H-like"/>
    <property type="match status" value="1"/>
</dbReference>
<dbReference type="Proteomes" id="UP000596742">
    <property type="component" value="Unassembled WGS sequence"/>
</dbReference>
<gene>
    <name evidence="7" type="ORF">MGAL_10B093245</name>
</gene>
<dbReference type="InterPro" id="IPR036397">
    <property type="entry name" value="RNaseH_sf"/>
</dbReference>
<dbReference type="Gene3D" id="3.30.420.10">
    <property type="entry name" value="Ribonuclease H-like superfamily/Ribonuclease H"/>
    <property type="match status" value="1"/>
</dbReference>
<evidence type="ECO:0000259" key="6">
    <source>
        <dbReference type="PROSITE" id="PS50994"/>
    </source>
</evidence>
<dbReference type="AlphaFoldDB" id="A0A8B6EJ09"/>
<keyword evidence="2 4" id="KW-0863">Zinc-finger</keyword>
<dbReference type="PANTHER" id="PTHR37984:SF15">
    <property type="entry name" value="INTEGRASE CATALYTIC DOMAIN-CONTAINING PROTEIN"/>
    <property type="match status" value="1"/>
</dbReference>
<dbReference type="InterPro" id="IPR019787">
    <property type="entry name" value="Znf_PHD-finger"/>
</dbReference>
<dbReference type="InterPro" id="IPR019786">
    <property type="entry name" value="Zinc_finger_PHD-type_CS"/>
</dbReference>
<sequence length="599" mass="68411">MSISVNPESLPCGGCKYCVKVHEQWQDFRTIDNVIPLAAVQHDVNRSGGKEYPGSTSGVIQGAEEGSRECNTTTMALDGVLANTASLAEESAFGIQYTTDQLSSEQAMDPDLQLILHWLQKEEEPPDNIVYMAGPAAKKYLVNKEQFFLDKAVLFNRSKSDQVRLVVPKAYIQEVLILNHDLPITGHQGIDRTTGRVKKKFYWYKMGDMIKEYVRTCNVCNKNKKPTRKARCPLTQYHAGAPMERVHIDFLGPLPETTRGNTNILVMVDQFTKWVEIIPLPSQTAEETAKAAVNEFFTRFGCPFSIHSDQGRNFESNLFKSVCKTLQIHKTRTTAYRPSANGQVERYNRTLMDIVRCFVNKSQKDWDEYLPQLASAIRSSDNRMTGMTPNKMMLGREVNMPIDLVFRPPTEESDECEEAYVSRLIEEIRQAHEIARQKLKTSQEYMKRDYDIKMRKNEYVPGDLVYIIDTASVKGRSKKLDPPWKGPGIIVEKITSYVYRVKLEKSVFVINHDRMKKCNDRNIPAWLKRAQNQLRDGENILVDNGDIYCICRKGDQGAFMIQCDLCDDWYHGTCVNVTPEVAETFATYHCPKCQTPNDI</sequence>
<evidence type="ECO:0000313" key="7">
    <source>
        <dbReference type="EMBL" id="VDI34908.1"/>
    </source>
</evidence>
<dbReference type="EMBL" id="UYJE01005188">
    <property type="protein sequence ID" value="VDI34908.1"/>
    <property type="molecule type" value="Genomic_DNA"/>
</dbReference>
<evidence type="ECO:0000259" key="5">
    <source>
        <dbReference type="PROSITE" id="PS50016"/>
    </source>
</evidence>
<dbReference type="OrthoDB" id="10056831at2759"/>
<dbReference type="GO" id="GO:0008270">
    <property type="term" value="F:zinc ion binding"/>
    <property type="evidence" value="ECO:0007669"/>
    <property type="project" value="UniProtKB-KW"/>
</dbReference>
<dbReference type="GO" id="GO:0015074">
    <property type="term" value="P:DNA integration"/>
    <property type="evidence" value="ECO:0007669"/>
    <property type="project" value="InterPro"/>
</dbReference>
<evidence type="ECO:0000256" key="2">
    <source>
        <dbReference type="ARBA" id="ARBA00022771"/>
    </source>
</evidence>
<dbReference type="InterPro" id="IPR012337">
    <property type="entry name" value="RNaseH-like_sf"/>
</dbReference>
<evidence type="ECO:0000256" key="3">
    <source>
        <dbReference type="ARBA" id="ARBA00022833"/>
    </source>
</evidence>
<dbReference type="InterPro" id="IPR001584">
    <property type="entry name" value="Integrase_cat-core"/>
</dbReference>
<dbReference type="Pfam" id="PF00665">
    <property type="entry name" value="rve"/>
    <property type="match status" value="1"/>
</dbReference>
<evidence type="ECO:0000256" key="1">
    <source>
        <dbReference type="ARBA" id="ARBA00022723"/>
    </source>
</evidence>
<dbReference type="SUPFAM" id="SSF57903">
    <property type="entry name" value="FYVE/PHD zinc finger"/>
    <property type="match status" value="1"/>
</dbReference>
<organism evidence="7 8">
    <name type="scientific">Mytilus galloprovincialis</name>
    <name type="common">Mediterranean mussel</name>
    <dbReference type="NCBI Taxonomy" id="29158"/>
    <lineage>
        <taxon>Eukaryota</taxon>
        <taxon>Metazoa</taxon>
        <taxon>Spiralia</taxon>
        <taxon>Lophotrochozoa</taxon>
        <taxon>Mollusca</taxon>
        <taxon>Bivalvia</taxon>
        <taxon>Autobranchia</taxon>
        <taxon>Pteriomorphia</taxon>
        <taxon>Mytilida</taxon>
        <taxon>Mytiloidea</taxon>
        <taxon>Mytilidae</taxon>
        <taxon>Mytilinae</taxon>
        <taxon>Mytilus</taxon>
    </lineage>
</organism>
<keyword evidence="1" id="KW-0479">Metal-binding</keyword>
<feature type="domain" description="PHD-type" evidence="5">
    <location>
        <begin position="546"/>
        <end position="596"/>
    </location>
</feature>
<dbReference type="InterPro" id="IPR013083">
    <property type="entry name" value="Znf_RING/FYVE/PHD"/>
</dbReference>
<dbReference type="FunFam" id="1.10.340.70:FF:000001">
    <property type="entry name" value="Retrovirus-related Pol polyprotein from transposon gypsy-like Protein"/>
    <property type="match status" value="1"/>
</dbReference>
<keyword evidence="3" id="KW-0862">Zinc</keyword>
<evidence type="ECO:0008006" key="9">
    <source>
        <dbReference type="Google" id="ProtNLM"/>
    </source>
</evidence>
<dbReference type="GO" id="GO:0003676">
    <property type="term" value="F:nucleic acid binding"/>
    <property type="evidence" value="ECO:0007669"/>
    <property type="project" value="InterPro"/>
</dbReference>
<keyword evidence="8" id="KW-1185">Reference proteome</keyword>
<proteinExistence type="predicted"/>
<dbReference type="Pfam" id="PF17921">
    <property type="entry name" value="Integrase_H2C2"/>
    <property type="match status" value="1"/>
</dbReference>
<comment type="caution">
    <text evidence="7">The sequence shown here is derived from an EMBL/GenBank/DDBJ whole genome shotgun (WGS) entry which is preliminary data.</text>
</comment>
<dbReference type="InterPro" id="IPR050951">
    <property type="entry name" value="Retrovirus_Pol_polyprotein"/>
</dbReference>
<dbReference type="Pfam" id="PF00628">
    <property type="entry name" value="PHD"/>
    <property type="match status" value="1"/>
</dbReference>
<dbReference type="SMART" id="SM00249">
    <property type="entry name" value="PHD"/>
    <property type="match status" value="1"/>
</dbReference>
<dbReference type="PROSITE" id="PS50994">
    <property type="entry name" value="INTEGRASE"/>
    <property type="match status" value="1"/>
</dbReference>
<dbReference type="InterPro" id="IPR001965">
    <property type="entry name" value="Znf_PHD"/>
</dbReference>
<dbReference type="FunFam" id="3.30.420.10:FF:000032">
    <property type="entry name" value="Retrovirus-related Pol polyprotein from transposon 297-like Protein"/>
    <property type="match status" value="1"/>
</dbReference>
<name>A0A8B6EJ09_MYTGA</name>
<dbReference type="InterPro" id="IPR011011">
    <property type="entry name" value="Znf_FYVE_PHD"/>
</dbReference>
<dbReference type="PROSITE" id="PS01359">
    <property type="entry name" value="ZF_PHD_1"/>
    <property type="match status" value="1"/>
</dbReference>